<dbReference type="Proteomes" id="UP001159405">
    <property type="component" value="Unassembled WGS sequence"/>
</dbReference>
<dbReference type="EMBL" id="CALNXK010000033">
    <property type="protein sequence ID" value="CAH3119055.1"/>
    <property type="molecule type" value="Genomic_DNA"/>
</dbReference>
<feature type="compositionally biased region" description="Low complexity" evidence="1">
    <location>
        <begin position="19"/>
        <end position="39"/>
    </location>
</feature>
<feature type="region of interest" description="Disordered" evidence="1">
    <location>
        <begin position="1"/>
        <end position="53"/>
    </location>
</feature>
<feature type="compositionally biased region" description="Basic and acidic residues" evidence="1">
    <location>
        <begin position="1"/>
        <end position="16"/>
    </location>
</feature>
<reference evidence="2 3" key="1">
    <citation type="submission" date="2022-05" db="EMBL/GenBank/DDBJ databases">
        <authorList>
            <consortium name="Genoscope - CEA"/>
            <person name="William W."/>
        </authorList>
    </citation>
    <scope>NUCLEOTIDE SEQUENCE [LARGE SCALE GENOMIC DNA]</scope>
</reference>
<organism evidence="2 3">
    <name type="scientific">Porites lobata</name>
    <dbReference type="NCBI Taxonomy" id="104759"/>
    <lineage>
        <taxon>Eukaryota</taxon>
        <taxon>Metazoa</taxon>
        <taxon>Cnidaria</taxon>
        <taxon>Anthozoa</taxon>
        <taxon>Hexacorallia</taxon>
        <taxon>Scleractinia</taxon>
        <taxon>Fungiina</taxon>
        <taxon>Poritidae</taxon>
        <taxon>Porites</taxon>
    </lineage>
</organism>
<proteinExistence type="predicted"/>
<protein>
    <submittedName>
        <fullName evidence="2">Uncharacterized protein</fullName>
    </submittedName>
</protein>
<keyword evidence="3" id="KW-1185">Reference proteome</keyword>
<sequence length="124" mass="13964">MVYGKEYTEKTRRRELQASFSVESYSSESGSDGEIGITSLTDTRKPAHSQRAKTSFHRLINQMGSSTRKLEEETSGLLRDLDSLRSQNLSTGRRLQRLEKVSDAMKGQMEAFTLRQGSKPTTSL</sequence>
<evidence type="ECO:0000313" key="2">
    <source>
        <dbReference type="EMBL" id="CAH3119055.1"/>
    </source>
</evidence>
<name>A0ABN8NS90_9CNID</name>
<evidence type="ECO:0000256" key="1">
    <source>
        <dbReference type="SAM" id="MobiDB-lite"/>
    </source>
</evidence>
<evidence type="ECO:0000313" key="3">
    <source>
        <dbReference type="Proteomes" id="UP001159405"/>
    </source>
</evidence>
<gene>
    <name evidence="2" type="ORF">PLOB_00027167</name>
</gene>
<comment type="caution">
    <text evidence="2">The sequence shown here is derived from an EMBL/GenBank/DDBJ whole genome shotgun (WGS) entry which is preliminary data.</text>
</comment>
<accession>A0ABN8NS90</accession>